<feature type="compositionally biased region" description="Basic and acidic residues" evidence="1">
    <location>
        <begin position="91"/>
        <end position="106"/>
    </location>
</feature>
<proteinExistence type="predicted"/>
<feature type="compositionally biased region" description="Low complexity" evidence="1">
    <location>
        <begin position="241"/>
        <end position="268"/>
    </location>
</feature>
<evidence type="ECO:0000313" key="3">
    <source>
        <dbReference type="Proteomes" id="UP001310594"/>
    </source>
</evidence>
<sequence length="547" mass="59339">MASPSKLPSRRPVGGRSRPVSMIEGPMLNLNLNVPVPKESTPTSRSSKRRSLLPQFARKFSGEQSVPEEDIAEDVESRRGSVAGSTYGGLKDMEARKAVGEADRKAMPPPSKLGRPMSMFGAGGLGRAASVRSYARDAPHSIDARADALAALTGGASPAAAQDTGLKRASSTRLPQSPASRGLSRTASVKPKDPPTRTSSTAKPATSIAEKRSSVTTTSTSEKRSSIIKTRPPSIDSLAKARPPSVTSPASPARSTTSRHSTSSRPLSQVLSQPSRPSFSTHQQHYSPAKSALPKPPVPAARNSKPTTVVTEDDTAPSFEVQKQQNELLALSLLHQAALRTKQEYDASAHRKLGRKQAQLRKEYEALHALEDEQSRLASLVALDSWCSDATLLAENLQTASRGYSELTTLSENGGRYQQLVSTFENWIDAAEHRESGDAKFVEALPHEWHKAHTSLALRLRTLQRELGLLPPAPPSKNQAEDDPALRILLESCETLLAGMLKELELMSKLERGILQREKERVDDEVKKLMIDDTKTTQWVSAWQSVA</sequence>
<protein>
    <submittedName>
        <fullName evidence="2">Uncharacterized protein</fullName>
    </submittedName>
</protein>
<organism evidence="2 3">
    <name type="scientific">Elasticomyces elasticus</name>
    <dbReference type="NCBI Taxonomy" id="574655"/>
    <lineage>
        <taxon>Eukaryota</taxon>
        <taxon>Fungi</taxon>
        <taxon>Dikarya</taxon>
        <taxon>Ascomycota</taxon>
        <taxon>Pezizomycotina</taxon>
        <taxon>Dothideomycetes</taxon>
        <taxon>Dothideomycetidae</taxon>
        <taxon>Mycosphaerellales</taxon>
        <taxon>Teratosphaeriaceae</taxon>
        <taxon>Elasticomyces</taxon>
    </lineage>
</organism>
<dbReference type="AlphaFoldDB" id="A0AAN7ZTE7"/>
<dbReference type="EMBL" id="JAVRQU010000011">
    <property type="protein sequence ID" value="KAK5697418.1"/>
    <property type="molecule type" value="Genomic_DNA"/>
</dbReference>
<dbReference type="Proteomes" id="UP001310594">
    <property type="component" value="Unassembled WGS sequence"/>
</dbReference>
<feature type="region of interest" description="Disordered" evidence="1">
    <location>
        <begin position="154"/>
        <end position="313"/>
    </location>
</feature>
<name>A0AAN7ZTE7_9PEZI</name>
<feature type="compositionally biased region" description="Polar residues" evidence="1">
    <location>
        <begin position="169"/>
        <end position="187"/>
    </location>
</feature>
<feature type="region of interest" description="Disordered" evidence="1">
    <location>
        <begin position="1"/>
        <end position="124"/>
    </location>
</feature>
<feature type="compositionally biased region" description="Polar residues" evidence="1">
    <location>
        <begin position="269"/>
        <end position="286"/>
    </location>
</feature>
<comment type="caution">
    <text evidence="2">The sequence shown here is derived from an EMBL/GenBank/DDBJ whole genome shotgun (WGS) entry which is preliminary data.</text>
</comment>
<evidence type="ECO:0000313" key="2">
    <source>
        <dbReference type="EMBL" id="KAK5697418.1"/>
    </source>
</evidence>
<reference evidence="2" key="1">
    <citation type="submission" date="2023-08" db="EMBL/GenBank/DDBJ databases">
        <title>Black Yeasts Isolated from many extreme environments.</title>
        <authorList>
            <person name="Coleine C."/>
            <person name="Stajich J.E."/>
            <person name="Selbmann L."/>
        </authorList>
    </citation>
    <scope>NUCLEOTIDE SEQUENCE</scope>
    <source>
        <strain evidence="2">CCFEE 5810</strain>
    </source>
</reference>
<feature type="compositionally biased region" description="Low complexity" evidence="1">
    <location>
        <begin position="10"/>
        <end position="21"/>
    </location>
</feature>
<evidence type="ECO:0000256" key="1">
    <source>
        <dbReference type="SAM" id="MobiDB-lite"/>
    </source>
</evidence>
<gene>
    <name evidence="2" type="ORF">LTR97_007556</name>
</gene>
<accession>A0AAN7ZTE7</accession>